<dbReference type="Gene3D" id="2.60.120.200">
    <property type="match status" value="1"/>
</dbReference>
<dbReference type="SUPFAM" id="SSF49899">
    <property type="entry name" value="Concanavalin A-like lectins/glucanases"/>
    <property type="match status" value="1"/>
</dbReference>
<organism evidence="12 13">
    <name type="scientific">Ramalina farinacea</name>
    <dbReference type="NCBI Taxonomy" id="258253"/>
    <lineage>
        <taxon>Eukaryota</taxon>
        <taxon>Fungi</taxon>
        <taxon>Dikarya</taxon>
        <taxon>Ascomycota</taxon>
        <taxon>Pezizomycotina</taxon>
        <taxon>Lecanoromycetes</taxon>
        <taxon>OSLEUM clade</taxon>
        <taxon>Lecanoromycetidae</taxon>
        <taxon>Lecanorales</taxon>
        <taxon>Lecanorineae</taxon>
        <taxon>Ramalinaceae</taxon>
        <taxon>Ramalina</taxon>
    </lineage>
</organism>
<dbReference type="InterPro" id="IPR005629">
    <property type="entry name" value="Skn1/Kre6/Sbg1"/>
</dbReference>
<feature type="region of interest" description="Disordered" evidence="9">
    <location>
        <begin position="1"/>
        <end position="41"/>
    </location>
</feature>
<keyword evidence="13" id="KW-1185">Reference proteome</keyword>
<keyword evidence="6 10" id="KW-0472">Membrane</keyword>
<keyword evidence="4" id="KW-0735">Signal-anchor</keyword>
<evidence type="ECO:0000256" key="10">
    <source>
        <dbReference type="SAM" id="Phobius"/>
    </source>
</evidence>
<comment type="similarity">
    <text evidence="2">Belongs to the SKN1/KRE6 family.</text>
</comment>
<evidence type="ECO:0000313" key="13">
    <source>
        <dbReference type="Proteomes" id="UP001161017"/>
    </source>
</evidence>
<dbReference type="PANTHER" id="PTHR31361:SF1">
    <property type="entry name" value="BETA-GLUCAN SYNTHESIS-ASSOCIATED PROTEIN KRE6-RELATED"/>
    <property type="match status" value="1"/>
</dbReference>
<dbReference type="InterPro" id="IPR013320">
    <property type="entry name" value="ConA-like_dom_sf"/>
</dbReference>
<feature type="region of interest" description="Disordered" evidence="9">
    <location>
        <begin position="110"/>
        <end position="236"/>
    </location>
</feature>
<evidence type="ECO:0000256" key="2">
    <source>
        <dbReference type="ARBA" id="ARBA00010962"/>
    </source>
</evidence>
<evidence type="ECO:0000256" key="4">
    <source>
        <dbReference type="ARBA" id="ARBA00022968"/>
    </source>
</evidence>
<feature type="domain" description="GH16" evidence="11">
    <location>
        <begin position="262"/>
        <end position="703"/>
    </location>
</feature>
<feature type="compositionally biased region" description="Polar residues" evidence="9">
    <location>
        <begin position="124"/>
        <end position="134"/>
    </location>
</feature>
<evidence type="ECO:0000313" key="12">
    <source>
        <dbReference type="EMBL" id="MDI1492062.1"/>
    </source>
</evidence>
<dbReference type="InterPro" id="IPR056539">
    <property type="entry name" value="NuiA-like"/>
</dbReference>
<evidence type="ECO:0000256" key="7">
    <source>
        <dbReference type="ARBA" id="ARBA00023180"/>
    </source>
</evidence>
<dbReference type="EMBL" id="JAPUFD010000016">
    <property type="protein sequence ID" value="MDI1492062.1"/>
    <property type="molecule type" value="Genomic_DNA"/>
</dbReference>
<dbReference type="InterPro" id="IPR000757">
    <property type="entry name" value="Beta-glucanase-like"/>
</dbReference>
<dbReference type="GO" id="GO:0005789">
    <property type="term" value="C:endoplasmic reticulum membrane"/>
    <property type="evidence" value="ECO:0007669"/>
    <property type="project" value="TreeGrafter"/>
</dbReference>
<evidence type="ECO:0000256" key="1">
    <source>
        <dbReference type="ARBA" id="ARBA00004606"/>
    </source>
</evidence>
<dbReference type="AlphaFoldDB" id="A0AA43U138"/>
<dbReference type="CDD" id="cd02180">
    <property type="entry name" value="GH16_fungal_KRE6_glucanase"/>
    <property type="match status" value="1"/>
</dbReference>
<dbReference type="GO" id="GO:0005886">
    <property type="term" value="C:plasma membrane"/>
    <property type="evidence" value="ECO:0007669"/>
    <property type="project" value="TreeGrafter"/>
</dbReference>
<dbReference type="Proteomes" id="UP001161017">
    <property type="component" value="Unassembled WGS sequence"/>
</dbReference>
<feature type="compositionally biased region" description="Low complexity" evidence="9">
    <location>
        <begin position="19"/>
        <end position="35"/>
    </location>
</feature>
<keyword evidence="7" id="KW-0325">Glycoprotein</keyword>
<evidence type="ECO:0000259" key="11">
    <source>
        <dbReference type="PROSITE" id="PS51762"/>
    </source>
</evidence>
<evidence type="ECO:0000256" key="5">
    <source>
        <dbReference type="ARBA" id="ARBA00022989"/>
    </source>
</evidence>
<evidence type="ECO:0000256" key="9">
    <source>
        <dbReference type="SAM" id="MobiDB-lite"/>
    </source>
</evidence>
<evidence type="ECO:0000256" key="3">
    <source>
        <dbReference type="ARBA" id="ARBA00022692"/>
    </source>
</evidence>
<protein>
    <submittedName>
        <fullName evidence="12">Beta-glucan synthesis-associated protein</fullName>
    </submittedName>
</protein>
<dbReference type="Pfam" id="PF23151">
    <property type="entry name" value="NuiA_2"/>
    <property type="match status" value="1"/>
</dbReference>
<dbReference type="GO" id="GO:0031505">
    <property type="term" value="P:fungal-type cell wall organization"/>
    <property type="evidence" value="ECO:0007669"/>
    <property type="project" value="TreeGrafter"/>
</dbReference>
<keyword evidence="8" id="KW-0961">Cell wall biogenesis/degradation</keyword>
<reference evidence="12" key="1">
    <citation type="journal article" date="2023" name="Genome Biol. Evol.">
        <title>First Whole Genome Sequence and Flow Cytometry Genome Size Data for the Lichen-Forming Fungus Ramalina farinacea (Ascomycota).</title>
        <authorList>
            <person name="Llewellyn T."/>
            <person name="Mian S."/>
            <person name="Hill R."/>
            <person name="Leitch I.J."/>
            <person name="Gaya E."/>
        </authorList>
    </citation>
    <scope>NUCLEOTIDE SEQUENCE</scope>
    <source>
        <strain evidence="12">LIQ254RAFAR</strain>
    </source>
</reference>
<feature type="compositionally biased region" description="Low complexity" evidence="9">
    <location>
        <begin position="188"/>
        <end position="201"/>
    </location>
</feature>
<keyword evidence="5 10" id="KW-1133">Transmembrane helix</keyword>
<comment type="subcellular location">
    <subcellularLocation>
        <location evidence="1">Membrane</location>
        <topology evidence="1">Single-pass type II membrane protein</topology>
    </subcellularLocation>
</comment>
<dbReference type="GO" id="GO:0015926">
    <property type="term" value="F:glucosidase activity"/>
    <property type="evidence" value="ECO:0007669"/>
    <property type="project" value="TreeGrafter"/>
</dbReference>
<evidence type="ECO:0000256" key="6">
    <source>
        <dbReference type="ARBA" id="ARBA00023136"/>
    </source>
</evidence>
<dbReference type="PROSITE" id="PS51762">
    <property type="entry name" value="GH16_2"/>
    <property type="match status" value="1"/>
</dbReference>
<sequence>MSDDSYSAFLDQANQDTGASKASSKSKSTKMSTKSVDTDVPASLQKMEIDYVSDADEPFEPVSLTWDGNKMPSENEFGSLVGHEGEVSTIEVKDFDPDGQYSQLVKEVEKAGDGRSRVFKNSRPALQSQGSAASRSLIPQARPPTAPSSLENPAAARLYRGGPVDSAETLLIPPSRSRTHRFRDEESTPGTPTETPSRRTSFGSDGKLRDSKLYGLDPFADSRGPSRAGSDDDNVNTQTVSEKYNILPSAGLLLFPEDVEKDDWLHNPDPDEKEKRECNIFTKRGFANVGGLAIVTIGLLVLFIGYPILTFVQRFAPPDPCHSGADCLDVGTVGLLKNIRTGLVDPDTPESAKTKTAPDGTKLKLVFSDEFNKDGRTFYDGDDPYFQAVDLWYGVTQDLEWYDPDAATTQGGTLNLRFEAFQNHGLNYRSAMLQSWNKLCFKGGMMEASLSLPGRGDTIGLWPGFWAMGNLGRPGYAATTDGMWPYSYHDACDVGITANQSMTDGLSYLPGMRLPACTCKGQDHPTPGKSRSAPEIDVLEASNAPIDPAGDMVGQVSQSCQLAPFDIWYQPNTDFIEIYDDKVTGLNSYQGGPFQQALSGLTLLNNDWYNGKEYAEYSFYYTPGEKGDITWTVGGEPTWKLDARAIGPNGNIGQRAIPQEPMSMIMNFGMSTGFARLNLTGIASLLPATMRFDYVRIYQDEDETSITCDPPGYETTSYIQNHMDAYTNPNKTHWEQTSHAWPKNTFLDDCK</sequence>
<name>A0AA43U138_9LECA</name>
<dbReference type="PANTHER" id="PTHR31361">
    <property type="entry name" value="BETA-GLUCAN SYNTHESIS-ASSOCIATED PROTEIN KRE6-RELATED"/>
    <property type="match status" value="1"/>
</dbReference>
<keyword evidence="3 10" id="KW-0812">Transmembrane</keyword>
<evidence type="ECO:0000256" key="8">
    <source>
        <dbReference type="ARBA" id="ARBA00023316"/>
    </source>
</evidence>
<feature type="transmembrane region" description="Helical" evidence="10">
    <location>
        <begin position="285"/>
        <end position="309"/>
    </location>
</feature>
<dbReference type="GO" id="GO:0006078">
    <property type="term" value="P:(1-&gt;6)-beta-D-glucan biosynthetic process"/>
    <property type="evidence" value="ECO:0007669"/>
    <property type="project" value="TreeGrafter"/>
</dbReference>
<accession>A0AA43U138</accession>
<proteinExistence type="inferred from homology"/>
<gene>
    <name evidence="12" type="primary">KRE6_2</name>
    <name evidence="12" type="ORF">OHK93_003273</name>
</gene>
<dbReference type="Pfam" id="PF03935">
    <property type="entry name" value="SKN1_KRE6_Sbg1"/>
    <property type="match status" value="1"/>
</dbReference>
<comment type="caution">
    <text evidence="12">The sequence shown here is derived from an EMBL/GenBank/DDBJ whole genome shotgun (WGS) entry which is preliminary data.</text>
</comment>